<dbReference type="Gene3D" id="3.30.110.40">
    <property type="entry name" value="TusA-like domain"/>
    <property type="match status" value="1"/>
</dbReference>
<dbReference type="InterPro" id="IPR001455">
    <property type="entry name" value="TusA-like"/>
</dbReference>
<evidence type="ECO:0000256" key="1">
    <source>
        <dbReference type="ARBA" id="ARBA00008984"/>
    </source>
</evidence>
<dbReference type="PANTHER" id="PTHR33279">
    <property type="entry name" value="SULFUR CARRIER PROTEIN YEDF-RELATED"/>
    <property type="match status" value="1"/>
</dbReference>
<evidence type="ECO:0000313" key="4">
    <source>
        <dbReference type="Proteomes" id="UP001524944"/>
    </source>
</evidence>
<reference evidence="3 4" key="1">
    <citation type="submission" date="2022-08" db="EMBL/GenBank/DDBJ databases">
        <title>Proteogenomics of the novel Dehalobacterium formicoaceticum strain EZ94 highlights a key role of methyltransferases during anaerobic dichloromethane degradation.</title>
        <authorList>
            <person name="Wasmund K."/>
        </authorList>
    </citation>
    <scope>NUCLEOTIDE SEQUENCE [LARGE SCALE GENOMIC DNA]</scope>
    <source>
        <strain evidence="3 4">EZ94</strain>
    </source>
</reference>
<dbReference type="Pfam" id="PF02635">
    <property type="entry name" value="DsrE"/>
    <property type="match status" value="1"/>
</dbReference>
<keyword evidence="4" id="KW-1185">Reference proteome</keyword>
<proteinExistence type="inferred from homology"/>
<sequence length="208" mass="22793">MSVEIDCRGLNCPVPVIQTKKAMESNPEDLIITIVDNEAARENVKKLAENAGYQVTVAEKTGLFHLRMEKEKAREGMEINPAVPAAEKVSERRPAGDRDTIIYLSTDKMGSGSDELGQVLMKSYFYALTEAQPYPKTLLFVNAGVNLSTEGSPVLDYLKILADAGVELLSCGTCLDYFGLKDQLAIGDVTNMYSIVEKMNEAAKVIHI</sequence>
<dbReference type="Pfam" id="PF01206">
    <property type="entry name" value="TusA"/>
    <property type="match status" value="1"/>
</dbReference>
<dbReference type="Proteomes" id="UP001524944">
    <property type="component" value="Unassembled WGS sequence"/>
</dbReference>
<dbReference type="EMBL" id="JANPWE010000004">
    <property type="protein sequence ID" value="MCR6545793.1"/>
    <property type="molecule type" value="Genomic_DNA"/>
</dbReference>
<dbReference type="CDD" id="cd03421">
    <property type="entry name" value="SirA_like_N"/>
    <property type="match status" value="1"/>
</dbReference>
<protein>
    <submittedName>
        <fullName evidence="3">Sulfurtransferase-like selenium metabolism protein YedF</fullName>
    </submittedName>
</protein>
<dbReference type="InterPro" id="IPR027396">
    <property type="entry name" value="DsrEFH-like"/>
</dbReference>
<dbReference type="RefSeq" id="WP_089611052.1">
    <property type="nucleotide sequence ID" value="NZ_CP022121.1"/>
</dbReference>
<dbReference type="SUPFAM" id="SSF75169">
    <property type="entry name" value="DsrEFH-like"/>
    <property type="match status" value="1"/>
</dbReference>
<comment type="caution">
    <text evidence="3">The sequence shown here is derived from an EMBL/GenBank/DDBJ whole genome shotgun (WGS) entry which is preliminary data.</text>
</comment>
<dbReference type="InterPro" id="IPR019870">
    <property type="entry name" value="Se_metab_YedF"/>
</dbReference>
<organism evidence="3 4">
    <name type="scientific">Dehalobacterium formicoaceticum</name>
    <dbReference type="NCBI Taxonomy" id="51515"/>
    <lineage>
        <taxon>Bacteria</taxon>
        <taxon>Bacillati</taxon>
        <taxon>Bacillota</taxon>
        <taxon>Clostridia</taxon>
        <taxon>Eubacteriales</taxon>
        <taxon>Peptococcaceae</taxon>
        <taxon>Dehalobacterium</taxon>
    </lineage>
</organism>
<dbReference type="InterPro" id="IPR036868">
    <property type="entry name" value="TusA-like_sf"/>
</dbReference>
<dbReference type="PANTHER" id="PTHR33279:SF6">
    <property type="entry name" value="SULFUR CARRIER PROTEIN YEDF-RELATED"/>
    <property type="match status" value="1"/>
</dbReference>
<dbReference type="NCBIfam" id="TIGR03527">
    <property type="entry name" value="selenium_YedF"/>
    <property type="match status" value="1"/>
</dbReference>
<evidence type="ECO:0000313" key="3">
    <source>
        <dbReference type="EMBL" id="MCR6545793.1"/>
    </source>
</evidence>
<comment type="similarity">
    <text evidence="1">Belongs to the sulfur carrier protein TusA family.</text>
</comment>
<evidence type="ECO:0000259" key="2">
    <source>
        <dbReference type="Pfam" id="PF01206"/>
    </source>
</evidence>
<feature type="domain" description="UPF0033" evidence="2">
    <location>
        <begin position="4"/>
        <end position="70"/>
    </location>
</feature>
<accession>A0ABT1Y4J2</accession>
<dbReference type="SUPFAM" id="SSF64307">
    <property type="entry name" value="SirA-like"/>
    <property type="match status" value="1"/>
</dbReference>
<gene>
    <name evidence="3" type="primary">yedF</name>
    <name evidence="3" type="ORF">NVS47_09775</name>
</gene>
<dbReference type="InterPro" id="IPR003787">
    <property type="entry name" value="Sulphur_relay_DsrE/F-like"/>
</dbReference>
<name>A0ABT1Y4J2_9FIRM</name>